<gene>
    <name evidence="2" type="ORF">DES39_0900</name>
</gene>
<accession>A0A495RJW8</accession>
<proteinExistence type="predicted"/>
<dbReference type="EMBL" id="RBWY01000001">
    <property type="protein sequence ID" value="RKS87659.1"/>
    <property type="molecule type" value="Genomic_DNA"/>
</dbReference>
<dbReference type="InterPro" id="IPR008503">
    <property type="entry name" value="Asp_endopeptidase"/>
</dbReference>
<comment type="caution">
    <text evidence="2">The sequence shown here is derived from an EMBL/GenBank/DDBJ whole genome shotgun (WGS) entry which is preliminary data.</text>
</comment>
<keyword evidence="3" id="KW-1185">Reference proteome</keyword>
<evidence type="ECO:0000259" key="1">
    <source>
        <dbReference type="Pfam" id="PF05618"/>
    </source>
</evidence>
<reference evidence="2 3" key="1">
    <citation type="submission" date="2018-10" db="EMBL/GenBank/DDBJ databases">
        <title>Genomic Encyclopedia of Type Strains, Phase IV (KMG-IV): sequencing the most valuable type-strain genomes for metagenomic binning, comparative biology and taxonomic classification.</title>
        <authorList>
            <person name="Goeker M."/>
        </authorList>
    </citation>
    <scope>NUCLEOTIDE SEQUENCE [LARGE SCALE GENOMIC DNA]</scope>
    <source>
        <strain evidence="2 3">DSM 22228</strain>
    </source>
</reference>
<dbReference type="Proteomes" id="UP000278542">
    <property type="component" value="Unassembled WGS sequence"/>
</dbReference>
<protein>
    <recommendedName>
        <fullName evidence="1">Retropepsin-like aspartic endopeptidase domain-containing protein</fullName>
    </recommendedName>
</protein>
<dbReference type="AlphaFoldDB" id="A0A495RJW8"/>
<dbReference type="Pfam" id="PF05618">
    <property type="entry name" value="Zn_protease"/>
    <property type="match status" value="1"/>
</dbReference>
<organism evidence="2 3">
    <name type="scientific">Orbus hercynius</name>
    <dbReference type="NCBI Taxonomy" id="593135"/>
    <lineage>
        <taxon>Bacteria</taxon>
        <taxon>Pseudomonadati</taxon>
        <taxon>Pseudomonadota</taxon>
        <taxon>Gammaproteobacteria</taxon>
        <taxon>Orbales</taxon>
        <taxon>Orbaceae</taxon>
        <taxon>Orbus</taxon>
    </lineage>
</organism>
<dbReference type="PANTHER" id="PTHR38037:SF2">
    <property type="entry name" value="ATP-DEPENDENT ZINC PROTEASE DOMAIN-CONTAINING PROTEIN-RELATED"/>
    <property type="match status" value="1"/>
</dbReference>
<dbReference type="SUPFAM" id="SSF50630">
    <property type="entry name" value="Acid proteases"/>
    <property type="match status" value="1"/>
</dbReference>
<name>A0A495RJW8_9GAMM</name>
<dbReference type="OrthoDB" id="8546610at2"/>
<feature type="domain" description="Retropepsin-like aspartic endopeptidase" evidence="1">
    <location>
        <begin position="26"/>
        <end position="164"/>
    </location>
</feature>
<dbReference type="InterPro" id="IPR021109">
    <property type="entry name" value="Peptidase_aspartic_dom_sf"/>
</dbReference>
<dbReference type="RefSeq" id="WP_121144539.1">
    <property type="nucleotide sequence ID" value="NZ_RBWY01000001.1"/>
</dbReference>
<sequence>MRLSTFLSMGFFLLALGMVNAQAKNIYGLYELVQIPAIDNLEVKAKLDTGALTSSLGATDIHFFKKNGREWVRFKPQVKALDLPVMEKEVIRHSKIKTRNDDVVESENNLHSRRPVVMLDICFNGIIYPTEVNLTDRSRFNYPLLLGSSALVEYQAIVDPSLKFQSAAKCKL</sequence>
<evidence type="ECO:0000313" key="3">
    <source>
        <dbReference type="Proteomes" id="UP000278542"/>
    </source>
</evidence>
<dbReference type="Gene3D" id="2.40.70.10">
    <property type="entry name" value="Acid Proteases"/>
    <property type="match status" value="1"/>
</dbReference>
<dbReference type="PANTHER" id="PTHR38037">
    <property type="entry name" value="ZN_PROTEASE DOMAIN-CONTAINING PROTEIN"/>
    <property type="match status" value="1"/>
</dbReference>
<evidence type="ECO:0000313" key="2">
    <source>
        <dbReference type="EMBL" id="RKS87659.1"/>
    </source>
</evidence>